<keyword evidence="7 8" id="KW-0275">Fatty acid biosynthesis</keyword>
<reference evidence="10 12" key="1">
    <citation type="journal article" date="2017" name="Infect. Immun.">
        <title>Characterization of the Pathogenicity of Streptococcus intermedius TYG1620 Isolated from a Human Brain Abscess Based on the Complete Genome Sequence with Transcriptome Analysis and Transposon Mutagenesis in a Murine Subcutaneous Abscess Model.</title>
        <authorList>
            <person name="Hasegawa N."/>
            <person name="Sekizuka T."/>
            <person name="Sugi Y."/>
            <person name="Kawakami N."/>
            <person name="Ogasawara Y."/>
            <person name="Kato K."/>
            <person name="Yamashita A."/>
            <person name="Takeuchi F."/>
            <person name="Kuroda M."/>
        </authorList>
    </citation>
    <scope>NUCLEOTIDE SEQUENCE [LARGE SCALE GENOMIC DNA]</scope>
    <source>
        <strain evidence="10 12">TYG1620</strain>
    </source>
</reference>
<dbReference type="EC" id="2.7.8.7" evidence="8"/>
<organism evidence="11 13">
    <name type="scientific">Streptococcus intermedius</name>
    <dbReference type="NCBI Taxonomy" id="1338"/>
    <lineage>
        <taxon>Bacteria</taxon>
        <taxon>Bacillati</taxon>
        <taxon>Bacillota</taxon>
        <taxon>Bacilli</taxon>
        <taxon>Lactobacillales</taxon>
        <taxon>Streptococcaceae</taxon>
        <taxon>Streptococcus</taxon>
        <taxon>Streptococcus anginosus group</taxon>
    </lineage>
</organism>
<evidence type="ECO:0000256" key="4">
    <source>
        <dbReference type="ARBA" id="ARBA00022832"/>
    </source>
</evidence>
<keyword evidence="8" id="KW-0963">Cytoplasm</keyword>
<dbReference type="InterPro" id="IPR004568">
    <property type="entry name" value="Ppantetheine-prot_Trfase_dom"/>
</dbReference>
<evidence type="ECO:0000313" key="10">
    <source>
        <dbReference type="EMBL" id="BAW17554.1"/>
    </source>
</evidence>
<dbReference type="Gene3D" id="3.90.470.20">
    <property type="entry name" value="4'-phosphopantetheinyl transferase domain"/>
    <property type="match status" value="1"/>
</dbReference>
<dbReference type="HAMAP" id="MF_00101">
    <property type="entry name" value="AcpS"/>
    <property type="match status" value="1"/>
</dbReference>
<sequence>MELRLVSTLFKKMIKGHGIDIEEISSIQKVYEKNARFAKKVLTAAEFDRFEKLTGKRKMEYLAGRWSAKEAFSKAWGTGIGCVTFQDLEILNNEKGAPIFTKSPFSGKVWVSISHAGNIVTASVILEEYHENE</sequence>
<accession>A0A3R9KT44</accession>
<dbReference type="Proteomes" id="UP000217792">
    <property type="component" value="Chromosome"/>
</dbReference>
<dbReference type="GO" id="GO:0008897">
    <property type="term" value="F:holo-[acyl-carrier-protein] synthase activity"/>
    <property type="evidence" value="ECO:0007669"/>
    <property type="project" value="UniProtKB-UniRule"/>
</dbReference>
<evidence type="ECO:0000256" key="1">
    <source>
        <dbReference type="ARBA" id="ARBA00022516"/>
    </source>
</evidence>
<feature type="domain" description="4'-phosphopantetheinyl transferase" evidence="9">
    <location>
        <begin position="18"/>
        <end position="103"/>
    </location>
</feature>
<evidence type="ECO:0000256" key="3">
    <source>
        <dbReference type="ARBA" id="ARBA00022723"/>
    </source>
</evidence>
<gene>
    <name evidence="8" type="primary">acpS</name>
    <name evidence="11" type="ORF">HXO88_03865</name>
    <name evidence="10" type="ORF">SITYG_15750</name>
</gene>
<feature type="binding site" evidence="8">
    <location>
        <position position="20"/>
    </location>
    <ligand>
        <name>Mg(2+)</name>
        <dbReference type="ChEBI" id="CHEBI:18420"/>
    </ligand>
</feature>
<dbReference type="SUPFAM" id="SSF56214">
    <property type="entry name" value="4'-phosphopantetheinyl transferase"/>
    <property type="match status" value="1"/>
</dbReference>
<dbReference type="NCBIfam" id="TIGR00556">
    <property type="entry name" value="pantethn_trn"/>
    <property type="match status" value="1"/>
</dbReference>
<evidence type="ECO:0000313" key="11">
    <source>
        <dbReference type="EMBL" id="MBF1712861.1"/>
    </source>
</evidence>
<evidence type="ECO:0000256" key="7">
    <source>
        <dbReference type="ARBA" id="ARBA00023160"/>
    </source>
</evidence>
<evidence type="ECO:0000256" key="8">
    <source>
        <dbReference type="HAMAP-Rule" id="MF_00101"/>
    </source>
</evidence>
<dbReference type="InterPro" id="IPR008278">
    <property type="entry name" value="4-PPantetheinyl_Trfase_dom"/>
</dbReference>
<comment type="cofactor">
    <cofactor evidence="8">
        <name>Mg(2+)</name>
        <dbReference type="ChEBI" id="CHEBI:18420"/>
    </cofactor>
</comment>
<dbReference type="NCBIfam" id="TIGR00516">
    <property type="entry name" value="acpS"/>
    <property type="match status" value="1"/>
</dbReference>
<comment type="subcellular location">
    <subcellularLocation>
        <location evidence="8">Cytoplasm</location>
    </subcellularLocation>
</comment>
<dbReference type="EMBL" id="AP014880">
    <property type="protein sequence ID" value="BAW17554.1"/>
    <property type="molecule type" value="Genomic_DNA"/>
</dbReference>
<dbReference type="InterPro" id="IPR002582">
    <property type="entry name" value="ACPS"/>
</dbReference>
<evidence type="ECO:0000313" key="13">
    <source>
        <dbReference type="Proteomes" id="UP000721045"/>
    </source>
</evidence>
<protein>
    <recommendedName>
        <fullName evidence="8">Holo-[acyl-carrier-protein] synthase</fullName>
        <shortName evidence="8">Holo-ACP synthase</shortName>
        <ecNumber evidence="8">2.7.8.7</ecNumber>
    </recommendedName>
    <alternativeName>
        <fullName evidence="8">4'-phosphopantetheinyl transferase AcpS</fullName>
    </alternativeName>
</protein>
<feature type="binding site" evidence="8">
    <location>
        <position position="70"/>
    </location>
    <ligand>
        <name>Mg(2+)</name>
        <dbReference type="ChEBI" id="CHEBI:18420"/>
    </ligand>
</feature>
<comment type="catalytic activity">
    <reaction evidence="8">
        <text>apo-[ACP] + CoA = holo-[ACP] + adenosine 3',5'-bisphosphate + H(+)</text>
        <dbReference type="Rhea" id="RHEA:12068"/>
        <dbReference type="Rhea" id="RHEA-COMP:9685"/>
        <dbReference type="Rhea" id="RHEA-COMP:9690"/>
        <dbReference type="ChEBI" id="CHEBI:15378"/>
        <dbReference type="ChEBI" id="CHEBI:29999"/>
        <dbReference type="ChEBI" id="CHEBI:57287"/>
        <dbReference type="ChEBI" id="CHEBI:58343"/>
        <dbReference type="ChEBI" id="CHEBI:64479"/>
        <dbReference type="EC" id="2.7.8.7"/>
    </reaction>
</comment>
<dbReference type="GO" id="GO:0000287">
    <property type="term" value="F:magnesium ion binding"/>
    <property type="evidence" value="ECO:0007669"/>
    <property type="project" value="UniProtKB-UniRule"/>
</dbReference>
<dbReference type="Proteomes" id="UP000721045">
    <property type="component" value="Unassembled WGS sequence"/>
</dbReference>
<dbReference type="STRING" id="1338.A6J72_07695"/>
<comment type="function">
    <text evidence="8">Transfers the 4'-phosphopantetheine moiety from coenzyme A to a Ser of acyl-carrier-protein.</text>
</comment>
<keyword evidence="5 8" id="KW-0460">Magnesium</keyword>
<dbReference type="EMBL" id="JABZYP010000010">
    <property type="protein sequence ID" value="MBF1712861.1"/>
    <property type="molecule type" value="Genomic_DNA"/>
</dbReference>
<evidence type="ECO:0000256" key="5">
    <source>
        <dbReference type="ARBA" id="ARBA00022842"/>
    </source>
</evidence>
<keyword evidence="3 8" id="KW-0479">Metal-binding</keyword>
<dbReference type="Pfam" id="PF01648">
    <property type="entry name" value="ACPS"/>
    <property type="match status" value="1"/>
</dbReference>
<dbReference type="GO" id="GO:0006633">
    <property type="term" value="P:fatty acid biosynthetic process"/>
    <property type="evidence" value="ECO:0007669"/>
    <property type="project" value="UniProtKB-UniRule"/>
</dbReference>
<keyword evidence="1 8" id="KW-0444">Lipid biosynthesis</keyword>
<reference evidence="11" key="2">
    <citation type="submission" date="2020-04" db="EMBL/GenBank/DDBJ databases">
        <title>Deep metagenomics examines the oral microbiome during advanced dental caries in children, revealing novel taxa and co-occurrences with host molecules.</title>
        <authorList>
            <person name="Baker J.L."/>
            <person name="Morton J.T."/>
            <person name="Dinis M."/>
            <person name="Alvarez R."/>
            <person name="Tran N.C."/>
            <person name="Knight R."/>
            <person name="Edlund A."/>
        </authorList>
    </citation>
    <scope>NUCLEOTIDE SEQUENCE</scope>
    <source>
        <strain evidence="11">JCVI_23_bin.22</strain>
    </source>
</reference>
<evidence type="ECO:0000256" key="2">
    <source>
        <dbReference type="ARBA" id="ARBA00022679"/>
    </source>
</evidence>
<proteinExistence type="inferred from homology"/>
<keyword evidence="2 8" id="KW-0808">Transferase</keyword>
<keyword evidence="6 8" id="KW-0443">Lipid metabolism</keyword>
<dbReference type="InterPro" id="IPR037143">
    <property type="entry name" value="4-PPantetheinyl_Trfase_dom_sf"/>
</dbReference>
<comment type="similarity">
    <text evidence="8">Belongs to the P-Pant transferase superfamily. AcpS family.</text>
</comment>
<evidence type="ECO:0000313" key="12">
    <source>
        <dbReference type="Proteomes" id="UP000217792"/>
    </source>
</evidence>
<dbReference type="GO" id="GO:0005737">
    <property type="term" value="C:cytoplasm"/>
    <property type="evidence" value="ECO:0007669"/>
    <property type="project" value="UniProtKB-SubCell"/>
</dbReference>
<dbReference type="AlphaFoldDB" id="A0A3R9KT44"/>
<name>A0A3R9KT44_STRIT</name>
<evidence type="ECO:0000256" key="6">
    <source>
        <dbReference type="ARBA" id="ARBA00023098"/>
    </source>
</evidence>
<keyword evidence="4 8" id="KW-0276">Fatty acid metabolism</keyword>
<evidence type="ECO:0000259" key="9">
    <source>
        <dbReference type="Pfam" id="PF01648"/>
    </source>
</evidence>